<dbReference type="Pfam" id="PF02080">
    <property type="entry name" value="TrkA_C"/>
    <property type="match status" value="1"/>
</dbReference>
<dbReference type="InterPro" id="IPR050721">
    <property type="entry name" value="Trk_Ktr_HKT_K-transport"/>
</dbReference>
<dbReference type="EMBL" id="CP036273">
    <property type="protein sequence ID" value="QDU18872.1"/>
    <property type="molecule type" value="Genomic_DNA"/>
</dbReference>
<feature type="domain" description="RCK N-terminal" evidence="1">
    <location>
        <begin position="2"/>
        <end position="118"/>
    </location>
</feature>
<keyword evidence="4" id="KW-1185">Reference proteome</keyword>
<evidence type="ECO:0000313" key="3">
    <source>
        <dbReference type="EMBL" id="QDU18872.1"/>
    </source>
</evidence>
<dbReference type="InterPro" id="IPR003148">
    <property type="entry name" value="RCK_N"/>
</dbReference>
<organism evidence="3 4">
    <name type="scientific">Urbifossiella limnaea</name>
    <dbReference type="NCBI Taxonomy" id="2528023"/>
    <lineage>
        <taxon>Bacteria</taxon>
        <taxon>Pseudomonadati</taxon>
        <taxon>Planctomycetota</taxon>
        <taxon>Planctomycetia</taxon>
        <taxon>Gemmatales</taxon>
        <taxon>Gemmataceae</taxon>
        <taxon>Urbifossiella</taxon>
    </lineage>
</organism>
<evidence type="ECO:0000259" key="1">
    <source>
        <dbReference type="PROSITE" id="PS51201"/>
    </source>
</evidence>
<dbReference type="KEGG" id="uli:ETAA1_07680"/>
<dbReference type="InterPro" id="IPR036721">
    <property type="entry name" value="RCK_C_sf"/>
</dbReference>
<dbReference type="InterPro" id="IPR006037">
    <property type="entry name" value="RCK_C"/>
</dbReference>
<dbReference type="OrthoDB" id="9781411at2"/>
<dbReference type="SUPFAM" id="SSF116726">
    <property type="entry name" value="TrkA C-terminal domain-like"/>
    <property type="match status" value="1"/>
</dbReference>
<dbReference type="GO" id="GO:0008324">
    <property type="term" value="F:monoatomic cation transmembrane transporter activity"/>
    <property type="evidence" value="ECO:0007669"/>
    <property type="project" value="InterPro"/>
</dbReference>
<dbReference type="PANTHER" id="PTHR43833:SF11">
    <property type="entry name" value="VOLTAGE-GATED POTASSIUM CHANNEL KCH"/>
    <property type="match status" value="1"/>
</dbReference>
<gene>
    <name evidence="3" type="primary">kefC_1</name>
    <name evidence="3" type="ORF">ETAA1_07680</name>
</gene>
<dbReference type="RefSeq" id="WP_145234452.1">
    <property type="nucleotide sequence ID" value="NZ_CP036273.1"/>
</dbReference>
<dbReference type="SUPFAM" id="SSF51735">
    <property type="entry name" value="NAD(P)-binding Rossmann-fold domains"/>
    <property type="match status" value="2"/>
</dbReference>
<dbReference type="PANTHER" id="PTHR43833">
    <property type="entry name" value="POTASSIUM CHANNEL PROTEIN 2-RELATED-RELATED"/>
    <property type="match status" value="1"/>
</dbReference>
<dbReference type="GO" id="GO:0006813">
    <property type="term" value="P:potassium ion transport"/>
    <property type="evidence" value="ECO:0007669"/>
    <property type="project" value="InterPro"/>
</dbReference>
<accession>A0A517XMZ7</accession>
<evidence type="ECO:0000259" key="2">
    <source>
        <dbReference type="PROSITE" id="PS51202"/>
    </source>
</evidence>
<dbReference type="Gene3D" id="3.40.50.720">
    <property type="entry name" value="NAD(P)-binding Rossmann-like Domain"/>
    <property type="match status" value="2"/>
</dbReference>
<dbReference type="AlphaFoldDB" id="A0A517XMZ7"/>
<reference evidence="3 4" key="1">
    <citation type="submission" date="2019-02" db="EMBL/GenBank/DDBJ databases">
        <title>Deep-cultivation of Planctomycetes and their phenomic and genomic characterization uncovers novel biology.</title>
        <authorList>
            <person name="Wiegand S."/>
            <person name="Jogler M."/>
            <person name="Boedeker C."/>
            <person name="Pinto D."/>
            <person name="Vollmers J."/>
            <person name="Rivas-Marin E."/>
            <person name="Kohn T."/>
            <person name="Peeters S.H."/>
            <person name="Heuer A."/>
            <person name="Rast P."/>
            <person name="Oberbeckmann S."/>
            <person name="Bunk B."/>
            <person name="Jeske O."/>
            <person name="Meyerdierks A."/>
            <person name="Storesund J.E."/>
            <person name="Kallscheuer N."/>
            <person name="Luecker S."/>
            <person name="Lage O.M."/>
            <person name="Pohl T."/>
            <person name="Merkel B.J."/>
            <person name="Hornburger P."/>
            <person name="Mueller R.-W."/>
            <person name="Bruemmer F."/>
            <person name="Labrenz M."/>
            <person name="Spormann A.M."/>
            <person name="Op den Camp H."/>
            <person name="Overmann J."/>
            <person name="Amann R."/>
            <person name="Jetten M.S.M."/>
            <person name="Mascher T."/>
            <person name="Medema M.H."/>
            <person name="Devos D.P."/>
            <person name="Kaster A.-K."/>
            <person name="Ovreas L."/>
            <person name="Rohde M."/>
            <person name="Galperin M.Y."/>
            <person name="Jogler C."/>
        </authorList>
    </citation>
    <scope>NUCLEOTIDE SEQUENCE [LARGE SCALE GENOMIC DNA]</scope>
    <source>
        <strain evidence="3 4">ETA_A1</strain>
    </source>
</reference>
<proteinExistence type="predicted"/>
<dbReference type="Proteomes" id="UP000319576">
    <property type="component" value="Chromosome"/>
</dbReference>
<dbReference type="PROSITE" id="PS51202">
    <property type="entry name" value="RCK_C"/>
    <property type="match status" value="2"/>
</dbReference>
<dbReference type="Gene3D" id="3.30.70.1450">
    <property type="entry name" value="Regulator of K+ conductance, C-terminal domain"/>
    <property type="match status" value="1"/>
</dbReference>
<name>A0A517XMZ7_9BACT</name>
<dbReference type="Pfam" id="PF02254">
    <property type="entry name" value="TrkA_N"/>
    <property type="match status" value="2"/>
</dbReference>
<protein>
    <submittedName>
        <fullName evidence="3">Glutathione-regulated potassium-efflux system protein KefC</fullName>
    </submittedName>
</protein>
<feature type="domain" description="RCK C-terminal" evidence="2">
    <location>
        <begin position="487"/>
        <end position="567"/>
    </location>
</feature>
<sequence length="640" mass="67177">MDRSVVLCGLGRVGWRVLESLRAAGQPVAVVDTHPPLDDPRLAGLTVVVGDCRKPEVLERAGVGGAAAVLIVTGDDLVNVSAALIVRQLNADVRVVLRMFNQNLLDRLGAAVKNTTALSVSGLVAPLLALTAATGEALGAFKLDSGPQQIAELVVADGTDLAGRPLADVAGQYGVVPLAVGADGAEPRFLLDVRGDTRLSVGDRLVVAGAPAAVRPLLETVRGDLLPGVRWAGAVRRWLRTAVTTLGEVDLAVKVITPVLFVALLASTLTFRYGLESSWADGVYQSVSVMATGAELRGDARPEWAKVFLSVLKLVGAALLAGFTAILTNYLIRARLGGALEVRRVPDGGHVVVCGLGNLGYRCVEALTAIGERVVAIDRTNDNPFIATCRRKGVPAFVGDATVAEVLRQARADTAKAVIAATDSELANLEIALLVKEFAPKARLVVRLSDPLFAGALRESAGVRHAVSEPALAAPAFAAALFGDRVQTLVRAIGRTLVVVEFSPQPDGCGLAGKSLRAAAVDYRFLPLSLNGQNPATMPDRRLKPGDRVTAVAELPDLERLLRRAPVAKDRRVVVDGFPKTAREALLPLVRAARRCSQDEADAVLAAPPFVAADGLTRGEADELLAQLGRERVTARAEVG</sequence>
<dbReference type="PROSITE" id="PS51201">
    <property type="entry name" value="RCK_N"/>
    <property type="match status" value="2"/>
</dbReference>
<evidence type="ECO:0000313" key="4">
    <source>
        <dbReference type="Proteomes" id="UP000319576"/>
    </source>
</evidence>
<feature type="domain" description="RCK C-terminal" evidence="2">
    <location>
        <begin position="138"/>
        <end position="223"/>
    </location>
</feature>
<feature type="domain" description="RCK N-terminal" evidence="1">
    <location>
        <begin position="348"/>
        <end position="467"/>
    </location>
</feature>
<dbReference type="InterPro" id="IPR036291">
    <property type="entry name" value="NAD(P)-bd_dom_sf"/>
</dbReference>